<accession>A0ACB9HCJ1</accession>
<name>A0ACB9HCJ1_9ASTR</name>
<dbReference type="EMBL" id="CM042029">
    <property type="protein sequence ID" value="KAI3793598.1"/>
    <property type="molecule type" value="Genomic_DNA"/>
</dbReference>
<reference evidence="1 2" key="2">
    <citation type="journal article" date="2022" name="Mol. Ecol. Resour.">
        <title>The genomes of chicory, endive, great burdock and yacon provide insights into Asteraceae paleo-polyploidization history and plant inulin production.</title>
        <authorList>
            <person name="Fan W."/>
            <person name="Wang S."/>
            <person name="Wang H."/>
            <person name="Wang A."/>
            <person name="Jiang F."/>
            <person name="Liu H."/>
            <person name="Zhao H."/>
            <person name="Xu D."/>
            <person name="Zhang Y."/>
        </authorList>
    </citation>
    <scope>NUCLEOTIDE SEQUENCE [LARGE SCALE GENOMIC DNA]</scope>
    <source>
        <strain evidence="2">cv. Yunnan</strain>
        <tissue evidence="1">Leaves</tissue>
    </source>
</reference>
<sequence length="70" mass="7784">MINGDTCGMNGDVGRLGSIFFLLSTHCSYSVFPPNVLASSLLFAYFNLLFCIVAVVNRALWVVDCFWNSR</sequence>
<protein>
    <submittedName>
        <fullName evidence="1">Uncharacterized protein</fullName>
    </submittedName>
</protein>
<comment type="caution">
    <text evidence="1">The sequence shown here is derived from an EMBL/GenBank/DDBJ whole genome shotgun (WGS) entry which is preliminary data.</text>
</comment>
<organism evidence="1 2">
    <name type="scientific">Smallanthus sonchifolius</name>
    <dbReference type="NCBI Taxonomy" id="185202"/>
    <lineage>
        <taxon>Eukaryota</taxon>
        <taxon>Viridiplantae</taxon>
        <taxon>Streptophyta</taxon>
        <taxon>Embryophyta</taxon>
        <taxon>Tracheophyta</taxon>
        <taxon>Spermatophyta</taxon>
        <taxon>Magnoliopsida</taxon>
        <taxon>eudicotyledons</taxon>
        <taxon>Gunneridae</taxon>
        <taxon>Pentapetalae</taxon>
        <taxon>asterids</taxon>
        <taxon>campanulids</taxon>
        <taxon>Asterales</taxon>
        <taxon>Asteraceae</taxon>
        <taxon>Asteroideae</taxon>
        <taxon>Heliantheae alliance</taxon>
        <taxon>Millerieae</taxon>
        <taxon>Smallanthus</taxon>
    </lineage>
</organism>
<evidence type="ECO:0000313" key="2">
    <source>
        <dbReference type="Proteomes" id="UP001056120"/>
    </source>
</evidence>
<keyword evidence="2" id="KW-1185">Reference proteome</keyword>
<evidence type="ECO:0000313" key="1">
    <source>
        <dbReference type="EMBL" id="KAI3793598.1"/>
    </source>
</evidence>
<gene>
    <name evidence="1" type="ORF">L1987_36218</name>
</gene>
<dbReference type="Proteomes" id="UP001056120">
    <property type="component" value="Linkage Group LG12"/>
</dbReference>
<proteinExistence type="predicted"/>
<reference evidence="2" key="1">
    <citation type="journal article" date="2022" name="Mol. Ecol. Resour.">
        <title>The genomes of chicory, endive, great burdock and yacon provide insights into Asteraceae palaeo-polyploidization history and plant inulin production.</title>
        <authorList>
            <person name="Fan W."/>
            <person name="Wang S."/>
            <person name="Wang H."/>
            <person name="Wang A."/>
            <person name="Jiang F."/>
            <person name="Liu H."/>
            <person name="Zhao H."/>
            <person name="Xu D."/>
            <person name="Zhang Y."/>
        </authorList>
    </citation>
    <scope>NUCLEOTIDE SEQUENCE [LARGE SCALE GENOMIC DNA]</scope>
    <source>
        <strain evidence="2">cv. Yunnan</strain>
    </source>
</reference>